<feature type="domain" description="Asl1-like glycosyl hydrolase catalytic" evidence="3">
    <location>
        <begin position="173"/>
        <end position="396"/>
    </location>
</feature>
<evidence type="ECO:0000256" key="2">
    <source>
        <dbReference type="SAM" id="SignalP"/>
    </source>
</evidence>
<dbReference type="InterPro" id="IPR017853">
    <property type="entry name" value="GH"/>
</dbReference>
<feature type="compositionally biased region" description="Low complexity" evidence="1">
    <location>
        <begin position="57"/>
        <end position="73"/>
    </location>
</feature>
<evidence type="ECO:0000313" key="4">
    <source>
        <dbReference type="EMBL" id="KAL1836967.1"/>
    </source>
</evidence>
<feature type="region of interest" description="Disordered" evidence="1">
    <location>
        <begin position="51"/>
        <end position="175"/>
    </location>
</feature>
<dbReference type="EMBL" id="JAZGSY010000344">
    <property type="protein sequence ID" value="KAL1836967.1"/>
    <property type="molecule type" value="Genomic_DNA"/>
</dbReference>
<organism evidence="4 5">
    <name type="scientific">Humicola insolens</name>
    <name type="common">Soft-rot fungus</name>
    <dbReference type="NCBI Taxonomy" id="85995"/>
    <lineage>
        <taxon>Eukaryota</taxon>
        <taxon>Fungi</taxon>
        <taxon>Dikarya</taxon>
        <taxon>Ascomycota</taxon>
        <taxon>Pezizomycotina</taxon>
        <taxon>Sordariomycetes</taxon>
        <taxon>Sordariomycetidae</taxon>
        <taxon>Sordariales</taxon>
        <taxon>Chaetomiaceae</taxon>
        <taxon>Mycothermus</taxon>
    </lineage>
</organism>
<sequence length="400" mass="43276">MRSATLLALAAAGLVGQSVASPHHYHRNKRGYTTEIVTVTEWVTVTVYEGDDPQDRTTFTSFSTSESTSSSTSLDQPDVEPSPETANPPPPPPPESTTFTTIVAAAAPTPEQSSPAEVKDTPPPPPPPPPPTTSEDVPPPVPTVEEGNGDDGNNPTVPNPGPVNPGAGKSKRGLSYNDPGVLRHFLNAGNKISWTYNWGQYDDSGVDLEFCPMLWGLKLDFAERWPANAQKAIDAGSRCLLSFNEPDLGEQANMSPQLAAQKHIELMNPFQGKARIGSPAITNGGGNMGIAWMKQWFEACGGRCAVDFVVIHIYGVNTDTFLQHVRNVYDAFKLPIWITEFGFDGSDEEVNSQLATVIDAMENNPEFSFVERFAYFYAADGRMVRGNSLSVYGNTYAYGA</sequence>
<dbReference type="Gene3D" id="3.20.20.80">
    <property type="entry name" value="Glycosidases"/>
    <property type="match status" value="1"/>
</dbReference>
<dbReference type="PANTHER" id="PTHR34154">
    <property type="entry name" value="ALKALI-SENSITIVE LINKAGE PROTEIN 1"/>
    <property type="match status" value="1"/>
</dbReference>
<feature type="compositionally biased region" description="Pro residues" evidence="1">
    <location>
        <begin position="86"/>
        <end position="95"/>
    </location>
</feature>
<evidence type="ECO:0000313" key="5">
    <source>
        <dbReference type="Proteomes" id="UP001583172"/>
    </source>
</evidence>
<name>A0ABR3V5D2_HUMIN</name>
<dbReference type="InterPro" id="IPR024655">
    <property type="entry name" value="Asl1_glyco_hydro_catalytic"/>
</dbReference>
<dbReference type="Pfam" id="PF11790">
    <property type="entry name" value="Glyco_hydro_cc"/>
    <property type="match status" value="1"/>
</dbReference>
<feature type="chain" id="PRO_5045554988" description="Asl1-like glycosyl hydrolase catalytic domain-containing protein" evidence="2">
    <location>
        <begin position="21"/>
        <end position="400"/>
    </location>
</feature>
<protein>
    <recommendedName>
        <fullName evidence="3">Asl1-like glycosyl hydrolase catalytic domain-containing protein</fullName>
    </recommendedName>
</protein>
<gene>
    <name evidence="4" type="ORF">VTJ49DRAFT_4431</name>
</gene>
<evidence type="ECO:0000256" key="1">
    <source>
        <dbReference type="SAM" id="MobiDB-lite"/>
    </source>
</evidence>
<dbReference type="PANTHER" id="PTHR34154:SF13">
    <property type="entry name" value="ASL1-LIKE GLYCOSYL HYDROLASE CATALYTIC DOMAIN-CONTAINING PROTEIN"/>
    <property type="match status" value="1"/>
</dbReference>
<keyword evidence="2" id="KW-0732">Signal</keyword>
<feature type="compositionally biased region" description="Low complexity" evidence="1">
    <location>
        <begin position="143"/>
        <end position="156"/>
    </location>
</feature>
<dbReference type="SUPFAM" id="SSF51445">
    <property type="entry name" value="(Trans)glycosidases"/>
    <property type="match status" value="1"/>
</dbReference>
<reference evidence="4 5" key="1">
    <citation type="journal article" date="2024" name="Commun. Biol.">
        <title>Comparative genomic analysis of thermophilic fungi reveals convergent evolutionary adaptations and gene losses.</title>
        <authorList>
            <person name="Steindorff A.S."/>
            <person name="Aguilar-Pontes M.V."/>
            <person name="Robinson A.J."/>
            <person name="Andreopoulos B."/>
            <person name="LaButti K."/>
            <person name="Kuo A."/>
            <person name="Mondo S."/>
            <person name="Riley R."/>
            <person name="Otillar R."/>
            <person name="Haridas S."/>
            <person name="Lipzen A."/>
            <person name="Grimwood J."/>
            <person name="Schmutz J."/>
            <person name="Clum A."/>
            <person name="Reid I.D."/>
            <person name="Moisan M.C."/>
            <person name="Butler G."/>
            <person name="Nguyen T.T.M."/>
            <person name="Dewar K."/>
            <person name="Conant G."/>
            <person name="Drula E."/>
            <person name="Henrissat B."/>
            <person name="Hansel C."/>
            <person name="Singer S."/>
            <person name="Hutchinson M.I."/>
            <person name="de Vries R.P."/>
            <person name="Natvig D.O."/>
            <person name="Powell A.J."/>
            <person name="Tsang A."/>
            <person name="Grigoriev I.V."/>
        </authorList>
    </citation>
    <scope>NUCLEOTIDE SEQUENCE [LARGE SCALE GENOMIC DNA]</scope>
    <source>
        <strain evidence="4 5">CBS 620.91</strain>
    </source>
</reference>
<proteinExistence type="predicted"/>
<evidence type="ECO:0000259" key="3">
    <source>
        <dbReference type="Pfam" id="PF11790"/>
    </source>
</evidence>
<feature type="compositionally biased region" description="Pro residues" evidence="1">
    <location>
        <begin position="121"/>
        <end position="142"/>
    </location>
</feature>
<accession>A0ABR3V5D2</accession>
<keyword evidence="5" id="KW-1185">Reference proteome</keyword>
<dbReference type="InterPro" id="IPR053183">
    <property type="entry name" value="ASL1"/>
</dbReference>
<feature type="signal peptide" evidence="2">
    <location>
        <begin position="1"/>
        <end position="20"/>
    </location>
</feature>
<dbReference type="Proteomes" id="UP001583172">
    <property type="component" value="Unassembled WGS sequence"/>
</dbReference>
<comment type="caution">
    <text evidence="4">The sequence shown here is derived from an EMBL/GenBank/DDBJ whole genome shotgun (WGS) entry which is preliminary data.</text>
</comment>